<sequence>MRLLIILCLIGSNFGQTPDVDCVVIHLKYIRCVWNTSDVNYTFYSRFNGESFGECDSYIVEGGLNVGCKQPEDVLKSKRFKTFYTKLQDGEQISTTQEHQIKSKVILNPPSNVTVQLRSDSNLWLTWAQIFAECVENEVRYRVNNNNWEVNSISGKQQEYCINLPSNSSRYELQVRSRVAYVCGPSDNWSEWSDPVVWGPHNKTVTVTDSSRLDAWTVVMYCVGGATLLLLIVLLLHHERIRIILIPVVPKPSLAPHVLKDWLDSSKDIEKDFKASYTERTCSVREYCPVPSSDSESSDSSIISVSTDQTDCYNNIVPNPDPDDSGSSSSAEFVPPEEQHLSV</sequence>
<keyword evidence="5 9" id="KW-0472">Membrane</keyword>
<evidence type="ECO:0000256" key="1">
    <source>
        <dbReference type="ARBA" id="ARBA00004479"/>
    </source>
</evidence>
<dbReference type="SUPFAM" id="SSF49265">
    <property type="entry name" value="Fibronectin type III"/>
    <property type="match status" value="2"/>
</dbReference>
<dbReference type="GO" id="GO:0004896">
    <property type="term" value="F:cytokine receptor activity"/>
    <property type="evidence" value="ECO:0007669"/>
    <property type="project" value="TreeGrafter"/>
</dbReference>
<dbReference type="EMBL" id="JBBPFD010000005">
    <property type="protein sequence ID" value="KAK7926349.1"/>
    <property type="molecule type" value="Genomic_DNA"/>
</dbReference>
<dbReference type="AlphaFoldDB" id="A0AAW0PN23"/>
<dbReference type="Proteomes" id="UP001460270">
    <property type="component" value="Unassembled WGS sequence"/>
</dbReference>
<organism evidence="12 13">
    <name type="scientific">Mugilogobius chulae</name>
    <name type="common">yellowstripe goby</name>
    <dbReference type="NCBI Taxonomy" id="88201"/>
    <lineage>
        <taxon>Eukaryota</taxon>
        <taxon>Metazoa</taxon>
        <taxon>Chordata</taxon>
        <taxon>Craniata</taxon>
        <taxon>Vertebrata</taxon>
        <taxon>Euteleostomi</taxon>
        <taxon>Actinopterygii</taxon>
        <taxon>Neopterygii</taxon>
        <taxon>Teleostei</taxon>
        <taxon>Neoteleostei</taxon>
        <taxon>Acanthomorphata</taxon>
        <taxon>Gobiaria</taxon>
        <taxon>Gobiiformes</taxon>
        <taxon>Gobioidei</taxon>
        <taxon>Gobiidae</taxon>
        <taxon>Gobionellinae</taxon>
        <taxon>Mugilogobius</taxon>
    </lineage>
</organism>
<dbReference type="Gene3D" id="2.60.40.10">
    <property type="entry name" value="Immunoglobulins"/>
    <property type="match status" value="2"/>
</dbReference>
<dbReference type="PANTHER" id="PTHR23037:SF47">
    <property type="entry name" value="INTERLEUKIN 2 RECEPTOR SUBUNIT GAMMA"/>
    <property type="match status" value="1"/>
</dbReference>
<keyword evidence="2 9" id="KW-0812">Transmembrane</keyword>
<evidence type="ECO:0000259" key="11">
    <source>
        <dbReference type="PROSITE" id="PS50853"/>
    </source>
</evidence>
<dbReference type="InterPro" id="IPR003961">
    <property type="entry name" value="FN3_dom"/>
</dbReference>
<evidence type="ECO:0000256" key="9">
    <source>
        <dbReference type="SAM" id="Phobius"/>
    </source>
</evidence>
<feature type="region of interest" description="Disordered" evidence="8">
    <location>
        <begin position="309"/>
        <end position="343"/>
    </location>
</feature>
<evidence type="ECO:0000256" key="2">
    <source>
        <dbReference type="ARBA" id="ARBA00022692"/>
    </source>
</evidence>
<feature type="domain" description="Fibronectin type-III" evidence="11">
    <location>
        <begin position="109"/>
        <end position="201"/>
    </location>
</feature>
<dbReference type="PROSITE" id="PS50853">
    <property type="entry name" value="FN3"/>
    <property type="match status" value="1"/>
</dbReference>
<name>A0AAW0PN23_9GOBI</name>
<keyword evidence="6" id="KW-0675">Receptor</keyword>
<keyword evidence="7" id="KW-0325">Glycoprotein</keyword>
<protein>
    <recommendedName>
        <fullName evidence="11">Fibronectin type-III domain-containing protein</fullName>
    </recommendedName>
</protein>
<reference evidence="13" key="1">
    <citation type="submission" date="2024-04" db="EMBL/GenBank/DDBJ databases">
        <title>Salinicola lusitanus LLJ914,a marine bacterium isolated from the Okinawa Trough.</title>
        <authorList>
            <person name="Li J."/>
        </authorList>
    </citation>
    <scope>NUCLEOTIDE SEQUENCE [LARGE SCALE GENOMIC DNA]</scope>
</reference>
<feature type="transmembrane region" description="Helical" evidence="9">
    <location>
        <begin position="215"/>
        <end position="236"/>
    </location>
</feature>
<evidence type="ECO:0000256" key="10">
    <source>
        <dbReference type="SAM" id="SignalP"/>
    </source>
</evidence>
<dbReference type="InterPro" id="IPR048651">
    <property type="entry name" value="CRLF2-like_D1"/>
</dbReference>
<proteinExistence type="predicted"/>
<keyword evidence="3 10" id="KW-0732">Signal</keyword>
<evidence type="ECO:0000256" key="5">
    <source>
        <dbReference type="ARBA" id="ARBA00023136"/>
    </source>
</evidence>
<evidence type="ECO:0000256" key="4">
    <source>
        <dbReference type="ARBA" id="ARBA00022989"/>
    </source>
</evidence>
<dbReference type="PANTHER" id="PTHR23037">
    <property type="entry name" value="CYTOKINE RECEPTOR"/>
    <property type="match status" value="1"/>
</dbReference>
<feature type="chain" id="PRO_5043754627" description="Fibronectin type-III domain-containing protein" evidence="10">
    <location>
        <begin position="16"/>
        <end position="343"/>
    </location>
</feature>
<dbReference type="GO" id="GO:0009897">
    <property type="term" value="C:external side of plasma membrane"/>
    <property type="evidence" value="ECO:0007669"/>
    <property type="project" value="TreeGrafter"/>
</dbReference>
<dbReference type="InterPro" id="IPR036116">
    <property type="entry name" value="FN3_sf"/>
</dbReference>
<evidence type="ECO:0000256" key="7">
    <source>
        <dbReference type="ARBA" id="ARBA00023180"/>
    </source>
</evidence>
<evidence type="ECO:0000256" key="6">
    <source>
        <dbReference type="ARBA" id="ARBA00023170"/>
    </source>
</evidence>
<evidence type="ECO:0000256" key="8">
    <source>
        <dbReference type="SAM" id="MobiDB-lite"/>
    </source>
</evidence>
<evidence type="ECO:0000256" key="3">
    <source>
        <dbReference type="ARBA" id="ARBA00022729"/>
    </source>
</evidence>
<feature type="signal peptide" evidence="10">
    <location>
        <begin position="1"/>
        <end position="15"/>
    </location>
</feature>
<keyword evidence="13" id="KW-1185">Reference proteome</keyword>
<comment type="caution">
    <text evidence="12">The sequence shown here is derived from an EMBL/GenBank/DDBJ whole genome shotgun (WGS) entry which is preliminary data.</text>
</comment>
<accession>A0AAW0PN23</accession>
<dbReference type="InterPro" id="IPR013783">
    <property type="entry name" value="Ig-like_fold"/>
</dbReference>
<dbReference type="Pfam" id="PF21604">
    <property type="entry name" value="CRLF2_D1"/>
    <property type="match status" value="1"/>
</dbReference>
<comment type="subcellular location">
    <subcellularLocation>
        <location evidence="1">Membrane</location>
        <topology evidence="1">Single-pass type I membrane protein</topology>
    </subcellularLocation>
</comment>
<gene>
    <name evidence="12" type="ORF">WMY93_008659</name>
</gene>
<evidence type="ECO:0000313" key="13">
    <source>
        <dbReference type="Proteomes" id="UP001460270"/>
    </source>
</evidence>
<keyword evidence="4 9" id="KW-1133">Transmembrane helix</keyword>
<evidence type="ECO:0000313" key="12">
    <source>
        <dbReference type="EMBL" id="KAK7926349.1"/>
    </source>
</evidence>